<dbReference type="AlphaFoldDB" id="A0A810PWA6"/>
<evidence type="ECO:0000256" key="4">
    <source>
        <dbReference type="SAM" id="SignalP"/>
    </source>
</evidence>
<dbReference type="SUPFAM" id="SSF53850">
    <property type="entry name" value="Periplasmic binding protein-like II"/>
    <property type="match status" value="1"/>
</dbReference>
<dbReference type="InterPro" id="IPR000914">
    <property type="entry name" value="SBP_5_dom"/>
</dbReference>
<dbReference type="GO" id="GO:1904680">
    <property type="term" value="F:peptide transmembrane transporter activity"/>
    <property type="evidence" value="ECO:0007669"/>
    <property type="project" value="TreeGrafter"/>
</dbReference>
<feature type="domain" description="Solute-binding protein family 5" evidence="5">
    <location>
        <begin position="108"/>
        <end position="158"/>
    </location>
</feature>
<evidence type="ECO:0000256" key="1">
    <source>
        <dbReference type="ARBA" id="ARBA00005695"/>
    </source>
</evidence>
<dbReference type="GO" id="GO:0015833">
    <property type="term" value="P:peptide transport"/>
    <property type="evidence" value="ECO:0007669"/>
    <property type="project" value="TreeGrafter"/>
</dbReference>
<dbReference type="PROSITE" id="PS51257">
    <property type="entry name" value="PROKAR_LIPOPROTEIN"/>
    <property type="match status" value="1"/>
</dbReference>
<dbReference type="KEGG" id="vcop:MM50RIKEN_02520"/>
<keyword evidence="7" id="KW-1185">Reference proteome</keyword>
<evidence type="ECO:0000256" key="3">
    <source>
        <dbReference type="ARBA" id="ARBA00022729"/>
    </source>
</evidence>
<dbReference type="Pfam" id="PF00496">
    <property type="entry name" value="SBP_bac_5"/>
    <property type="match status" value="2"/>
</dbReference>
<accession>A0A810PWA6</accession>
<dbReference type="InterPro" id="IPR039424">
    <property type="entry name" value="SBP_5"/>
</dbReference>
<dbReference type="PANTHER" id="PTHR30290:SF9">
    <property type="entry name" value="OLIGOPEPTIDE-BINDING PROTEIN APPA"/>
    <property type="match status" value="1"/>
</dbReference>
<comment type="similarity">
    <text evidence="1">Belongs to the bacterial solute-binding protein 5 family.</text>
</comment>
<dbReference type="Proteomes" id="UP000681035">
    <property type="component" value="Chromosome"/>
</dbReference>
<sequence length="767" mass="82965">MKKVTRILALALSVVMCLSLVVGCGKKDGGNSGAKDTLVVGYSPFSSKFSPFFSETAYDQDVYIMTALPLLTSDRTGAIVEKGIKGETRSYNGTDYTYYGPADMTVSENPDGTVYYDFTLRDDLKFSDGEPITIDDVIFSMYVLCDPTYDGGATLYAQPIQGMAEYRSGMSTMSKYLGELGEGSTDFSVVDEATQKAFWDAVNDGGVKFAQEIVDYMVANAGVAEGDVKAAAAGWGFDGLADDATAKDLFLAIAAKYDWNFSAMEAETAGSALSDLLPADVYAASTKAVTFGESAASITGIQKTGDYSMRVVLSEVSATAVYQLGVMIAPMHYYGEKDKYDYANNKFGFDKGDLSHVRSVTTQPMGAGPYKFVKFENGTVNFEANDSYYLGAPKIKYVNFLESQETDKLNGVVTGTIDIADPSFSADTVNAIQQQNSNGELNGDKITVNTVDNLGYGYMGISSVAVNVGGDPGSKASKDLRKGLATVFAAYRELSVESYYGERASVINYPISNTSWAAPQATDAGYQVAFSVDVDGKPIYTSGMSADDKYAAAKTAALGFFQAAGYTVENGKITAAPEGAKMQYEVQIPADGTGNHPSFMMVTEAKKALAEIGMDIVVTDLSDSTALWDGIRARQVDMWCAAWNATVDPDMYQIYYADVADFNGDMGNGYNPMGGPDQGNSSYMYCVADEELDNMILEARKSLDQSYRKTLYKACLDTIVDWATEVPVYQRQNAIIFSTERVNIDTVTPDITTFYGWMSEIQNMELK</sequence>
<dbReference type="PANTHER" id="PTHR30290">
    <property type="entry name" value="PERIPLASMIC BINDING COMPONENT OF ABC TRANSPORTER"/>
    <property type="match status" value="1"/>
</dbReference>
<evidence type="ECO:0000313" key="7">
    <source>
        <dbReference type="Proteomes" id="UP000681035"/>
    </source>
</evidence>
<protein>
    <recommendedName>
        <fullName evidence="5">Solute-binding protein family 5 domain-containing protein</fullName>
    </recommendedName>
</protein>
<keyword evidence="2" id="KW-0813">Transport</keyword>
<organism evidence="6 7">
    <name type="scientific">Vescimonas coprocola</name>
    <dbReference type="NCBI Taxonomy" id="2714355"/>
    <lineage>
        <taxon>Bacteria</taxon>
        <taxon>Bacillati</taxon>
        <taxon>Bacillota</taxon>
        <taxon>Clostridia</taxon>
        <taxon>Eubacteriales</taxon>
        <taxon>Oscillospiraceae</taxon>
        <taxon>Vescimonas</taxon>
    </lineage>
</organism>
<feature type="signal peptide" evidence="4">
    <location>
        <begin position="1"/>
        <end position="24"/>
    </location>
</feature>
<dbReference type="RefSeq" id="WP_213541433.1">
    <property type="nucleotide sequence ID" value="NZ_AP023418.1"/>
</dbReference>
<dbReference type="EMBL" id="AP023418">
    <property type="protein sequence ID" value="BCK80489.1"/>
    <property type="molecule type" value="Genomic_DNA"/>
</dbReference>
<proteinExistence type="inferred from homology"/>
<feature type="domain" description="Solute-binding protein family 5" evidence="5">
    <location>
        <begin position="281"/>
        <end position="656"/>
    </location>
</feature>
<dbReference type="Gene3D" id="3.10.105.10">
    <property type="entry name" value="Dipeptide-binding Protein, Domain 3"/>
    <property type="match status" value="1"/>
</dbReference>
<reference evidence="6" key="1">
    <citation type="submission" date="2020-09" db="EMBL/GenBank/DDBJ databases">
        <title>New species isolated from human feces.</title>
        <authorList>
            <person name="Kitahara M."/>
            <person name="Shigeno Y."/>
            <person name="Shime M."/>
            <person name="Matsumoto Y."/>
            <person name="Nakamura S."/>
            <person name="Motooka D."/>
            <person name="Fukuoka S."/>
            <person name="Nishikawa H."/>
            <person name="Benno Y."/>
        </authorList>
    </citation>
    <scope>NUCLEOTIDE SEQUENCE</scope>
    <source>
        <strain evidence="6">MM50</strain>
    </source>
</reference>
<keyword evidence="3 4" id="KW-0732">Signal</keyword>
<gene>
    <name evidence="6" type="ORF">MM50RIKEN_02520</name>
</gene>
<evidence type="ECO:0000256" key="2">
    <source>
        <dbReference type="ARBA" id="ARBA00022448"/>
    </source>
</evidence>
<evidence type="ECO:0000259" key="5">
    <source>
        <dbReference type="Pfam" id="PF00496"/>
    </source>
</evidence>
<dbReference type="Gene3D" id="3.40.190.10">
    <property type="entry name" value="Periplasmic binding protein-like II"/>
    <property type="match status" value="2"/>
</dbReference>
<feature type="chain" id="PRO_5038667802" description="Solute-binding protein family 5 domain-containing protein" evidence="4">
    <location>
        <begin position="25"/>
        <end position="767"/>
    </location>
</feature>
<name>A0A810PWA6_9FIRM</name>
<evidence type="ECO:0000313" key="6">
    <source>
        <dbReference type="EMBL" id="BCK80489.1"/>
    </source>
</evidence>